<comment type="function">
    <text evidence="2">Catalyzes the dismutation of two molecules of 6,7-dimethyl-8-ribityllumazine, resulting in the formation of riboflavin and 5-amino-6-(D-ribitylamino)uracil.</text>
</comment>
<dbReference type="InterPro" id="IPR023366">
    <property type="entry name" value="ATP_synth_asu-like_sf"/>
</dbReference>
<dbReference type="InterPro" id="IPR026017">
    <property type="entry name" value="Lumazine-bd_dom"/>
</dbReference>
<dbReference type="PROSITE" id="PS51177">
    <property type="entry name" value="LUMAZINE_BIND"/>
    <property type="match status" value="2"/>
</dbReference>
<dbReference type="EMBL" id="AP019377">
    <property type="protein sequence ID" value="BBH93241.1"/>
    <property type="molecule type" value="Genomic_DNA"/>
</dbReference>
<keyword evidence="7" id="KW-0808">Transferase</keyword>
<organism evidence="13">
    <name type="scientific">Thermogemmatispora argillosa</name>
    <dbReference type="NCBI Taxonomy" id="2045280"/>
    <lineage>
        <taxon>Bacteria</taxon>
        <taxon>Bacillati</taxon>
        <taxon>Chloroflexota</taxon>
        <taxon>Ktedonobacteria</taxon>
        <taxon>Thermogemmatisporales</taxon>
        <taxon>Thermogemmatisporaceae</taxon>
        <taxon>Thermogemmatispora</taxon>
    </lineage>
</organism>
<evidence type="ECO:0000259" key="12">
    <source>
        <dbReference type="PROSITE" id="PS51177"/>
    </source>
</evidence>
<dbReference type="EC" id="2.5.1.9" evidence="4 9"/>
<evidence type="ECO:0000256" key="4">
    <source>
        <dbReference type="ARBA" id="ARBA00012827"/>
    </source>
</evidence>
<protein>
    <recommendedName>
        <fullName evidence="5 9">Riboflavin synthase</fullName>
        <ecNumber evidence="4 9">2.5.1.9</ecNumber>
    </recommendedName>
</protein>
<proteinExistence type="predicted"/>
<dbReference type="InterPro" id="IPR017938">
    <property type="entry name" value="Riboflavin_synthase-like_b-brl"/>
</dbReference>
<evidence type="ECO:0000256" key="10">
    <source>
        <dbReference type="PROSITE-ProRule" id="PRU00524"/>
    </source>
</evidence>
<dbReference type="PANTHER" id="PTHR21098">
    <property type="entry name" value="RIBOFLAVIN SYNTHASE ALPHA CHAIN"/>
    <property type="match status" value="1"/>
</dbReference>
<keyword evidence="8" id="KW-0677">Repeat</keyword>
<gene>
    <name evidence="13" type="ORF">KTA_14400</name>
</gene>
<evidence type="ECO:0000256" key="3">
    <source>
        <dbReference type="ARBA" id="ARBA00004887"/>
    </source>
</evidence>
<dbReference type="SUPFAM" id="SSF63380">
    <property type="entry name" value="Riboflavin synthase domain-like"/>
    <property type="match status" value="2"/>
</dbReference>
<accession>A0A455T1S6</accession>
<feature type="region of interest" description="Disordered" evidence="11">
    <location>
        <begin position="206"/>
        <end position="239"/>
    </location>
</feature>
<keyword evidence="6" id="KW-0686">Riboflavin biosynthesis</keyword>
<dbReference type="NCBIfam" id="NF006767">
    <property type="entry name" value="PRK09289.1"/>
    <property type="match status" value="1"/>
</dbReference>
<evidence type="ECO:0000256" key="11">
    <source>
        <dbReference type="SAM" id="MobiDB-lite"/>
    </source>
</evidence>
<comment type="catalytic activity">
    <reaction evidence="1">
        <text>2 6,7-dimethyl-8-(1-D-ribityl)lumazine + H(+) = 5-amino-6-(D-ribitylamino)uracil + riboflavin</text>
        <dbReference type="Rhea" id="RHEA:20772"/>
        <dbReference type="ChEBI" id="CHEBI:15378"/>
        <dbReference type="ChEBI" id="CHEBI:15934"/>
        <dbReference type="ChEBI" id="CHEBI:57986"/>
        <dbReference type="ChEBI" id="CHEBI:58201"/>
        <dbReference type="EC" id="2.5.1.9"/>
    </reaction>
</comment>
<reference evidence="13" key="1">
    <citation type="submission" date="2018-12" db="EMBL/GenBank/DDBJ databases">
        <title>Novel natural products biosynthetic potential of the class Ktedonobacteria.</title>
        <authorList>
            <person name="Zheng Y."/>
            <person name="Saitou A."/>
            <person name="Wang C.M."/>
            <person name="Toyoda A."/>
            <person name="Minakuchi Y."/>
            <person name="Sekiguchi Y."/>
            <person name="Ueda K."/>
            <person name="Takano H."/>
            <person name="Sakai Y."/>
            <person name="Yokota A."/>
            <person name="Yabe S."/>
        </authorList>
    </citation>
    <scope>NUCLEOTIDE SEQUENCE</scope>
    <source>
        <strain evidence="13">A3-2</strain>
    </source>
</reference>
<evidence type="ECO:0000313" key="13">
    <source>
        <dbReference type="EMBL" id="BBH93241.1"/>
    </source>
</evidence>
<evidence type="ECO:0000256" key="8">
    <source>
        <dbReference type="ARBA" id="ARBA00022737"/>
    </source>
</evidence>
<sequence length="239" mass="25745">MFTGIVEAVGRIIAASATALEIAVPSDWTDVKVGDSIAVDGACLTVVVRGAHWLRVELMPETLRRTRFAALVEEKAHEPEERAVNLERSLPVGGRFGGHIVQGHVEAVVAVLSTREEGNSLICEIALPVALQPYIVPKGFVALNGVSLTVVTCQTDRFSVALIPYTRAHTNLGHLRPGRLLNLESDIIGRYLVQLLGRYAFADQNQPQPLPGARNPAAGPPIQQEQGIAESEAPKRQEG</sequence>
<dbReference type="InterPro" id="IPR001783">
    <property type="entry name" value="Lumazine-bd"/>
</dbReference>
<feature type="repeat" description="Lumazine-binding" evidence="10">
    <location>
        <begin position="1"/>
        <end position="99"/>
    </location>
</feature>
<feature type="domain" description="Lumazine-binding" evidence="12">
    <location>
        <begin position="100"/>
        <end position="196"/>
    </location>
</feature>
<dbReference type="GO" id="GO:0004746">
    <property type="term" value="F:riboflavin synthase activity"/>
    <property type="evidence" value="ECO:0007669"/>
    <property type="project" value="UniProtKB-UniRule"/>
</dbReference>
<evidence type="ECO:0000256" key="2">
    <source>
        <dbReference type="ARBA" id="ARBA00002803"/>
    </source>
</evidence>
<dbReference type="NCBIfam" id="TIGR00187">
    <property type="entry name" value="ribE"/>
    <property type="match status" value="1"/>
</dbReference>
<name>A0A455T1S6_9CHLR</name>
<evidence type="ECO:0000256" key="9">
    <source>
        <dbReference type="NCBIfam" id="TIGR00187"/>
    </source>
</evidence>
<dbReference type="PANTHER" id="PTHR21098:SF12">
    <property type="entry name" value="RIBOFLAVIN SYNTHASE"/>
    <property type="match status" value="1"/>
</dbReference>
<feature type="repeat" description="Lumazine-binding" evidence="10">
    <location>
        <begin position="100"/>
        <end position="196"/>
    </location>
</feature>
<dbReference type="CDD" id="cd00402">
    <property type="entry name" value="Riboflavin_synthase_like"/>
    <property type="match status" value="1"/>
</dbReference>
<evidence type="ECO:0000256" key="6">
    <source>
        <dbReference type="ARBA" id="ARBA00022619"/>
    </source>
</evidence>
<evidence type="ECO:0000256" key="7">
    <source>
        <dbReference type="ARBA" id="ARBA00022679"/>
    </source>
</evidence>
<dbReference type="Pfam" id="PF00677">
    <property type="entry name" value="Lum_binding"/>
    <property type="match status" value="2"/>
</dbReference>
<evidence type="ECO:0000256" key="5">
    <source>
        <dbReference type="ARBA" id="ARBA00013950"/>
    </source>
</evidence>
<dbReference type="PIRSF" id="PIRSF000498">
    <property type="entry name" value="Riboflavin_syn_A"/>
    <property type="match status" value="1"/>
</dbReference>
<dbReference type="Gene3D" id="2.40.30.20">
    <property type="match status" value="2"/>
</dbReference>
<comment type="pathway">
    <text evidence="3">Cofactor biosynthesis; riboflavin biosynthesis; riboflavin from 2-hydroxy-3-oxobutyl phosphate and 5-amino-6-(D-ribitylamino)uracil: step 2/2.</text>
</comment>
<dbReference type="AlphaFoldDB" id="A0A455T1S6"/>
<dbReference type="GO" id="GO:0009231">
    <property type="term" value="P:riboflavin biosynthetic process"/>
    <property type="evidence" value="ECO:0007669"/>
    <property type="project" value="UniProtKB-KW"/>
</dbReference>
<evidence type="ECO:0000256" key="1">
    <source>
        <dbReference type="ARBA" id="ARBA00000968"/>
    </source>
</evidence>
<feature type="domain" description="Lumazine-binding" evidence="12">
    <location>
        <begin position="1"/>
        <end position="99"/>
    </location>
</feature>